<protein>
    <recommendedName>
        <fullName evidence="5">RING-type domain-containing protein</fullName>
    </recommendedName>
</protein>
<dbReference type="Proteomes" id="UP000186817">
    <property type="component" value="Unassembled WGS sequence"/>
</dbReference>
<evidence type="ECO:0000256" key="1">
    <source>
        <dbReference type="SAM" id="Coils"/>
    </source>
</evidence>
<evidence type="ECO:0000313" key="3">
    <source>
        <dbReference type="EMBL" id="OLP92178.1"/>
    </source>
</evidence>
<feature type="compositionally biased region" description="Basic and acidic residues" evidence="2">
    <location>
        <begin position="1113"/>
        <end position="1125"/>
    </location>
</feature>
<reference evidence="3 4" key="1">
    <citation type="submission" date="2016-02" db="EMBL/GenBank/DDBJ databases">
        <title>Genome analysis of coral dinoflagellate symbionts highlights evolutionary adaptations to a symbiotic lifestyle.</title>
        <authorList>
            <person name="Aranda M."/>
            <person name="Li Y."/>
            <person name="Liew Y.J."/>
            <person name="Baumgarten S."/>
            <person name="Simakov O."/>
            <person name="Wilson M."/>
            <person name="Piel J."/>
            <person name="Ashoor H."/>
            <person name="Bougouffa S."/>
            <person name="Bajic V.B."/>
            <person name="Ryu T."/>
            <person name="Ravasi T."/>
            <person name="Bayer T."/>
            <person name="Micklem G."/>
            <person name="Kim H."/>
            <person name="Bhak J."/>
            <person name="Lajeunesse T.C."/>
            <person name="Voolstra C.R."/>
        </authorList>
    </citation>
    <scope>NUCLEOTIDE SEQUENCE [LARGE SCALE GENOMIC DNA]</scope>
    <source>
        <strain evidence="3 4">CCMP2467</strain>
    </source>
</reference>
<name>A0A1Q9DAK4_SYMMI</name>
<keyword evidence="1" id="KW-0175">Coiled coil</keyword>
<gene>
    <name evidence="3" type="ORF">AK812_SmicGene26041</name>
</gene>
<evidence type="ECO:0000256" key="2">
    <source>
        <dbReference type="SAM" id="MobiDB-lite"/>
    </source>
</evidence>
<sequence length="1266" mass="139238">MTAAGGAAGEVKFAPSDTSGRPQKAWGVPDTGLLRLAHLSHAVVAPGVEERLRIELRDIVLPPHPGGQGHLGNAVYDELRCKAYVGPARALFGSDGRPDKSRLKEARLEVSGHQAAAEVDLGVPEPQEPWALRMKLYRRPASNLFAQEKCAEFVEALPCPRSAVQLPGPSGGRQVGAAQVEAITETPNTKSRVSGPKDLPEFRELGNERAVEVSQRHAVVEKLLSAGVRATLAAARAAEQAGEHLLASRLFSSAEAPEDAAERRSGGVLLRRAVEERMPFVAEQILKATALQGLDQEAARPAQPRLLLDYALRAGHAGLARSCLAHLGEDTRDMDLALRTCLDHGRTEIVREALEVMWKARSGGRSEGPPLLELEGGTPDHPAECSICFEELYTNPGVYVNEHGLRVCGHFTCLNCAEHVQDEADADSNGFETWRRLYKKFSLPGGASAPMDIDALAAALWKGKGKGGPPGLSAPRAKPNAKSSVSPSTLLMSAVVLGNFGLGNTFRVDGMTNGVVDFNFGGFGESSNFVPPALMAPLETFSLNGRTEENQRLFSVGDLGLKNLNTTFKHDALEEHLMASTLEDSDPWILFDSGAATQCCPKDFASEWPLLALTGKAPPLRSISGQPLTIFGRSTLAPFSKDEVEDLSDERVTYYEYADGRKETLTDNWRKAANPNGTLEDLKKALLEQLSEKEQITILNVVDVLTGMALSVVTPTKVKSVDFPFVRPQLDGSKHKGRTAFVPGIWLGKDTVSDQHFVADSMGVLKTRTVKRHPPSRQEDVALLQSISVRPWDPTGSKAETDILVFPAKLSEEATALDPSNFGEEQQQTNEPVAPSDLQEVEQALGNDFDDLEVPVAVNQDEKEFLLMKTLENPHIWYNTELPHEEEAAGMTKQMKSMPDFGVFDEVDIDKVPREEALESAISTKWVKLRKPDGTVRCRIVARGHTQQVEDKDVVAEESLCHLDFRPQPYSLEEEVGSLVWEYPKVPLQWKVDLNETNVWKEFLHQKPKGTPRSQPALYLPQVPWNFSQKERPEHQQDQQVRDIQKSWNCPQCIGDRPLRLQPSVLVVAKVLRQQRERAEPSGSKRRRQPGKKKRLPGRKRKETGEQSKQNRLKNEKRSLKEPLRGLEVMASSSHMSGAGGGDRDRSRSPSAAPASGLTPAESLQLASITGLQSHVNDLLQRTDSLEHGLRSVQRRQQQENDDDGVFQGELQELVDNVEQVKARAQGLSSLAQQLQQRVTVLERQMSQVWRVLDAAPPRDPPGTPP</sequence>
<feature type="coiled-coil region" evidence="1">
    <location>
        <begin position="1211"/>
        <end position="1245"/>
    </location>
</feature>
<evidence type="ECO:0008006" key="5">
    <source>
        <dbReference type="Google" id="ProtNLM"/>
    </source>
</evidence>
<keyword evidence="4" id="KW-1185">Reference proteome</keyword>
<feature type="compositionally biased region" description="Basic residues" evidence="2">
    <location>
        <begin position="1084"/>
        <end position="1102"/>
    </location>
</feature>
<accession>A0A1Q9DAK4</accession>
<feature type="region of interest" description="Disordered" evidence="2">
    <location>
        <begin position="1"/>
        <end position="25"/>
    </location>
</feature>
<proteinExistence type="predicted"/>
<dbReference type="EMBL" id="LSRX01000632">
    <property type="protein sequence ID" value="OLP92178.1"/>
    <property type="molecule type" value="Genomic_DNA"/>
</dbReference>
<comment type="caution">
    <text evidence="3">The sequence shown here is derived from an EMBL/GenBank/DDBJ whole genome shotgun (WGS) entry which is preliminary data.</text>
</comment>
<dbReference type="OrthoDB" id="429433at2759"/>
<feature type="region of interest" description="Disordered" evidence="2">
    <location>
        <begin position="1075"/>
        <end position="1159"/>
    </location>
</feature>
<evidence type="ECO:0000313" key="4">
    <source>
        <dbReference type="Proteomes" id="UP000186817"/>
    </source>
</evidence>
<dbReference type="AlphaFoldDB" id="A0A1Q9DAK4"/>
<organism evidence="3 4">
    <name type="scientific">Symbiodinium microadriaticum</name>
    <name type="common">Dinoflagellate</name>
    <name type="synonym">Zooxanthella microadriatica</name>
    <dbReference type="NCBI Taxonomy" id="2951"/>
    <lineage>
        <taxon>Eukaryota</taxon>
        <taxon>Sar</taxon>
        <taxon>Alveolata</taxon>
        <taxon>Dinophyceae</taxon>
        <taxon>Suessiales</taxon>
        <taxon>Symbiodiniaceae</taxon>
        <taxon>Symbiodinium</taxon>
    </lineage>
</organism>